<reference evidence="1 2" key="1">
    <citation type="submission" date="2017-09" db="EMBL/GenBank/DDBJ databases">
        <authorList>
            <person name="Haney C."/>
            <person name="Melnyk R."/>
        </authorList>
    </citation>
    <scope>NUCLEOTIDE SEQUENCE [LARGE SCALE GENOMIC DNA]</scope>
    <source>
        <strain evidence="1 2">CH229</strain>
    </source>
</reference>
<dbReference type="InterPro" id="IPR032721">
    <property type="entry name" value="Toxin-deaminase"/>
</dbReference>
<evidence type="ECO:0000313" key="2">
    <source>
        <dbReference type="Proteomes" id="UP000218643"/>
    </source>
</evidence>
<dbReference type="EMBL" id="NXHE01000035">
    <property type="protein sequence ID" value="PCM47414.1"/>
    <property type="molecule type" value="Genomic_DNA"/>
</dbReference>
<organism evidence="1 2">
    <name type="scientific">Pseudomonas fluorescens</name>
    <dbReference type="NCBI Taxonomy" id="294"/>
    <lineage>
        <taxon>Bacteria</taxon>
        <taxon>Pseudomonadati</taxon>
        <taxon>Pseudomonadota</taxon>
        <taxon>Gammaproteobacteria</taxon>
        <taxon>Pseudomonadales</taxon>
        <taxon>Pseudomonadaceae</taxon>
        <taxon>Pseudomonas</taxon>
    </lineage>
</organism>
<proteinExistence type="predicted"/>
<dbReference type="AlphaFoldDB" id="A0A854WUH0"/>
<gene>
    <name evidence="1" type="ORF">CP335_22275</name>
</gene>
<evidence type="ECO:0008006" key="3">
    <source>
        <dbReference type="Google" id="ProtNLM"/>
    </source>
</evidence>
<dbReference type="RefSeq" id="WP_096797201.1">
    <property type="nucleotide sequence ID" value="NZ_NXHE01000035.1"/>
</dbReference>
<dbReference type="Proteomes" id="UP000218643">
    <property type="component" value="Unassembled WGS sequence"/>
</dbReference>
<dbReference type="Pfam" id="PF14424">
    <property type="entry name" value="Toxin-deaminase"/>
    <property type="match status" value="1"/>
</dbReference>
<comment type="caution">
    <text evidence="1">The sequence shown here is derived from an EMBL/GenBank/DDBJ whole genome shotgun (WGS) entry which is preliminary data.</text>
</comment>
<evidence type="ECO:0000313" key="1">
    <source>
        <dbReference type="EMBL" id="PCM47414.1"/>
    </source>
</evidence>
<accession>A0A854WUH0</accession>
<protein>
    <recommendedName>
        <fullName evidence="3">LysR family transcriptional regulator</fullName>
    </recommendedName>
</protein>
<reference evidence="1 2" key="2">
    <citation type="submission" date="2017-10" db="EMBL/GenBank/DDBJ databases">
        <title>Rhizosphere-associated Pseudomonas modulate jasmonic acid/salicylic acid antagonism to induce systemic resistance to herbivores at the cost of susceptibility to pathogens.</title>
        <authorList>
            <person name="Haney C.H."/>
            <person name="Wiesmann C.L."/>
            <person name="Shapiro L.R."/>
            <person name="O'Sullivan L.R."/>
            <person name="Khorasani S."/>
            <person name="Melnyk R.A."/>
            <person name="Xiao L."/>
            <person name="Bush J."/>
            <person name="Carrillo J."/>
            <person name="Pierce N.E."/>
            <person name="Ausubel F.M."/>
        </authorList>
    </citation>
    <scope>NUCLEOTIDE SEQUENCE [LARGE SCALE GENOMIC DNA]</scope>
    <source>
        <strain evidence="1 2">CH229</strain>
    </source>
</reference>
<name>A0A854WUH0_PSEFL</name>
<sequence length="50" mass="5580">MAQRLGDNKGAVGRIDLISKKAVCPSCTDVITQFRDRYPKIQLNVFAVEN</sequence>